<dbReference type="InterPro" id="IPR002347">
    <property type="entry name" value="SDR_fam"/>
</dbReference>
<comment type="caution">
    <text evidence="2">The sequence shown here is derived from an EMBL/GenBank/DDBJ whole genome shotgun (WGS) entry which is preliminary data.</text>
</comment>
<accession>A0A494Y1N3</accession>
<protein>
    <submittedName>
        <fullName evidence="2">SDR family oxidoreductase</fullName>
    </submittedName>
</protein>
<dbReference type="Proteomes" id="UP000270342">
    <property type="component" value="Unassembled WGS sequence"/>
</dbReference>
<dbReference type="Pfam" id="PF13561">
    <property type="entry name" value="adh_short_C2"/>
    <property type="match status" value="1"/>
</dbReference>
<name>A0A494Y1N3_9BURK</name>
<dbReference type="PROSITE" id="PS51257">
    <property type="entry name" value="PROKAR_LIPOPROTEIN"/>
    <property type="match status" value="1"/>
</dbReference>
<dbReference type="AlphaFoldDB" id="A0A494Y1N3"/>
<proteinExistence type="inferred from homology"/>
<evidence type="ECO:0000256" key="1">
    <source>
        <dbReference type="ARBA" id="ARBA00006484"/>
    </source>
</evidence>
<organism evidence="2 3">
    <name type="scientific">Pararobbsia silviterrae</name>
    <dbReference type="NCBI Taxonomy" id="1792498"/>
    <lineage>
        <taxon>Bacteria</taxon>
        <taxon>Pseudomonadati</taxon>
        <taxon>Pseudomonadota</taxon>
        <taxon>Betaproteobacteria</taxon>
        <taxon>Burkholderiales</taxon>
        <taxon>Burkholderiaceae</taxon>
        <taxon>Pararobbsia</taxon>
    </lineage>
</organism>
<dbReference type="EMBL" id="RBZU01000006">
    <property type="protein sequence ID" value="RKP53775.1"/>
    <property type="molecule type" value="Genomic_DNA"/>
</dbReference>
<dbReference type="InterPro" id="IPR036291">
    <property type="entry name" value="NAD(P)-bd_dom_sf"/>
</dbReference>
<dbReference type="OrthoDB" id="8653364at2"/>
<dbReference type="Gene3D" id="3.40.50.720">
    <property type="entry name" value="NAD(P)-binding Rossmann-like Domain"/>
    <property type="match status" value="1"/>
</dbReference>
<comment type="similarity">
    <text evidence="1">Belongs to the short-chain dehydrogenases/reductases (SDR) family.</text>
</comment>
<evidence type="ECO:0000313" key="3">
    <source>
        <dbReference type="Proteomes" id="UP000270342"/>
    </source>
</evidence>
<dbReference type="PANTHER" id="PTHR42879:SF6">
    <property type="entry name" value="NADPH-DEPENDENT REDUCTASE BACG"/>
    <property type="match status" value="1"/>
</dbReference>
<keyword evidence="3" id="KW-1185">Reference proteome</keyword>
<reference evidence="2 3" key="1">
    <citation type="submission" date="2018-10" db="EMBL/GenBank/DDBJ databases">
        <title>Robbsia sp. DHC34, isolated from soil.</title>
        <authorList>
            <person name="Gao Z.-H."/>
            <person name="Qiu L.-H."/>
        </authorList>
    </citation>
    <scope>NUCLEOTIDE SEQUENCE [LARGE SCALE GENOMIC DNA]</scope>
    <source>
        <strain evidence="2 3">DHC34</strain>
    </source>
</reference>
<sequence length="260" mass="27619">MDLGIKGRSALVCASSQGLGLACAEALAREGVAVTLNGRRADTLAAAADALRHRVPGATVDCIAADLTTADGRETIVRAKPEIDILVNNNAGPAPGALDQWDESALLGALNANMIPAVQLMRHYIPGMRARRFGRIVNITSAMVKSPHYIMGLSTSARTALTAISKAISVEVVVDNVTINNLLPERIDTPRQDFMAQRLMSEHGIDRDEARRRIASTINAKRLGRPDEFGAACAFLCGVQASYISGQNLQLDGGSYEGLV</sequence>
<dbReference type="InterPro" id="IPR050259">
    <property type="entry name" value="SDR"/>
</dbReference>
<dbReference type="PRINTS" id="PR00081">
    <property type="entry name" value="GDHRDH"/>
</dbReference>
<dbReference type="PANTHER" id="PTHR42879">
    <property type="entry name" value="3-OXOACYL-(ACYL-CARRIER-PROTEIN) REDUCTASE"/>
    <property type="match status" value="1"/>
</dbReference>
<dbReference type="SUPFAM" id="SSF51735">
    <property type="entry name" value="NAD(P)-binding Rossmann-fold domains"/>
    <property type="match status" value="1"/>
</dbReference>
<gene>
    <name evidence="2" type="ORF">D7S86_14725</name>
</gene>
<evidence type="ECO:0000313" key="2">
    <source>
        <dbReference type="EMBL" id="RKP53775.1"/>
    </source>
</evidence>
<dbReference type="RefSeq" id="WP_121087850.1">
    <property type="nucleotide sequence ID" value="NZ_RBZU01000006.1"/>
</dbReference>